<proteinExistence type="predicted"/>
<dbReference type="EMBL" id="JAHUTJ010000214">
    <property type="protein sequence ID" value="MED6263442.1"/>
    <property type="molecule type" value="Genomic_DNA"/>
</dbReference>
<keyword evidence="2" id="KW-1185">Reference proteome</keyword>
<dbReference type="PANTHER" id="PTHR47773">
    <property type="entry name" value="SI:DKEY-9I5.2-RELATED"/>
    <property type="match status" value="1"/>
</dbReference>
<comment type="caution">
    <text evidence="1">The sequence shown here is derived from an EMBL/GenBank/DDBJ whole genome shotgun (WGS) entry which is preliminary data.</text>
</comment>
<accession>A0ABU7CKF2</accession>
<dbReference type="PANTHER" id="PTHR47773:SF1">
    <property type="entry name" value="C2H2-TYPE DOMAIN-CONTAINING PROTEIN"/>
    <property type="match status" value="1"/>
</dbReference>
<dbReference type="Proteomes" id="UP001352852">
    <property type="component" value="Unassembled WGS sequence"/>
</dbReference>
<reference evidence="1 2" key="1">
    <citation type="submission" date="2021-06" db="EMBL/GenBank/DDBJ databases">
        <authorList>
            <person name="Palmer J.M."/>
        </authorList>
    </citation>
    <scope>NUCLEOTIDE SEQUENCE [LARGE SCALE GENOMIC DNA]</scope>
    <source>
        <strain evidence="1 2">CL_MEX2019</strain>
        <tissue evidence="1">Muscle</tissue>
    </source>
</reference>
<name>A0ABU7CKF2_9TELE</name>
<evidence type="ECO:0000313" key="2">
    <source>
        <dbReference type="Proteomes" id="UP001352852"/>
    </source>
</evidence>
<organism evidence="1 2">
    <name type="scientific">Characodon lateralis</name>
    <dbReference type="NCBI Taxonomy" id="208331"/>
    <lineage>
        <taxon>Eukaryota</taxon>
        <taxon>Metazoa</taxon>
        <taxon>Chordata</taxon>
        <taxon>Craniata</taxon>
        <taxon>Vertebrata</taxon>
        <taxon>Euteleostomi</taxon>
        <taxon>Actinopterygii</taxon>
        <taxon>Neopterygii</taxon>
        <taxon>Teleostei</taxon>
        <taxon>Neoteleostei</taxon>
        <taxon>Acanthomorphata</taxon>
        <taxon>Ovalentaria</taxon>
        <taxon>Atherinomorphae</taxon>
        <taxon>Cyprinodontiformes</taxon>
        <taxon>Goodeidae</taxon>
        <taxon>Characodon</taxon>
    </lineage>
</organism>
<evidence type="ECO:0000313" key="1">
    <source>
        <dbReference type="EMBL" id="MED6263442.1"/>
    </source>
</evidence>
<gene>
    <name evidence="1" type="ORF">CHARACLAT_004626</name>
</gene>
<protein>
    <submittedName>
        <fullName evidence="1">Uncharacterized protein</fullName>
    </submittedName>
</protein>
<sequence length="224" mass="25608">MNIPLLDQACMEDFWRTQRKHVACIQDPLGVQMYTRTGQVTKRGVVLPVYRCARGSKSLESFHLHLNRFIPGTSASACHFQMYLLEGLTQWNEERAQAVVGAEKMGMKCYVGKKQHSLFQLTQRLLGVTLLESYSKPLKYTRELIGMSYLYAQTGQELQIVLEDDEESEEDRLLDVLGEDLDKGFNELAETGPIPSDSSFSATICSCRFFFCSYSYSFPPRNIW</sequence>